<dbReference type="EMBL" id="JACHXN010000001">
    <property type="protein sequence ID" value="MBB3143990.1"/>
    <property type="molecule type" value="Genomic_DNA"/>
</dbReference>
<evidence type="ECO:0000256" key="8">
    <source>
        <dbReference type="ARBA" id="ARBA00023136"/>
    </source>
</evidence>
<evidence type="ECO:0000256" key="2">
    <source>
        <dbReference type="ARBA" id="ARBA00010072"/>
    </source>
</evidence>
<accession>A0A839U4S2</accession>
<feature type="transmembrane region" description="Helical" evidence="9">
    <location>
        <begin position="27"/>
        <end position="45"/>
    </location>
</feature>
<dbReference type="PANTHER" id="PTHR30614:SF37">
    <property type="entry name" value="AMINO-ACID ABC TRANSPORTER PERMEASE PROTEIN YHDX-RELATED"/>
    <property type="match status" value="1"/>
</dbReference>
<dbReference type="Pfam" id="PF00528">
    <property type="entry name" value="BPD_transp_1"/>
    <property type="match status" value="1"/>
</dbReference>
<reference evidence="11 12" key="1">
    <citation type="submission" date="2020-08" db="EMBL/GenBank/DDBJ databases">
        <title>Genomic Encyclopedia of Type Strains, Phase III (KMG-III): the genomes of soil and plant-associated and newly described type strains.</title>
        <authorList>
            <person name="Whitman W."/>
        </authorList>
    </citation>
    <scope>NUCLEOTIDE SEQUENCE [LARGE SCALE GENOMIC DNA]</scope>
    <source>
        <strain evidence="11 12">CECT 7015</strain>
    </source>
</reference>
<evidence type="ECO:0000313" key="12">
    <source>
        <dbReference type="Proteomes" id="UP000554520"/>
    </source>
</evidence>
<keyword evidence="12" id="KW-1185">Reference proteome</keyword>
<evidence type="ECO:0000256" key="6">
    <source>
        <dbReference type="ARBA" id="ARBA00022970"/>
    </source>
</evidence>
<dbReference type="InterPro" id="IPR035906">
    <property type="entry name" value="MetI-like_sf"/>
</dbReference>
<dbReference type="Gene3D" id="1.10.3720.10">
    <property type="entry name" value="MetI-like"/>
    <property type="match status" value="1"/>
</dbReference>
<dbReference type="InterPro" id="IPR043429">
    <property type="entry name" value="ArtM/GltK/GlnP/TcyL/YhdX-like"/>
</dbReference>
<evidence type="ECO:0000313" key="11">
    <source>
        <dbReference type="EMBL" id="MBB3143990.1"/>
    </source>
</evidence>
<proteinExistence type="inferred from homology"/>
<dbReference type="InterPro" id="IPR010065">
    <property type="entry name" value="AA_ABC_transptr_permease_3TM"/>
</dbReference>
<keyword evidence="3 9" id="KW-0813">Transport</keyword>
<dbReference type="AlphaFoldDB" id="A0A839U4S2"/>
<keyword evidence="5 9" id="KW-0812">Transmembrane</keyword>
<dbReference type="PROSITE" id="PS50928">
    <property type="entry name" value="ABC_TM1"/>
    <property type="match status" value="1"/>
</dbReference>
<dbReference type="GO" id="GO:0006865">
    <property type="term" value="P:amino acid transport"/>
    <property type="evidence" value="ECO:0007669"/>
    <property type="project" value="UniProtKB-KW"/>
</dbReference>
<feature type="transmembrane region" description="Helical" evidence="9">
    <location>
        <begin position="267"/>
        <end position="286"/>
    </location>
</feature>
<dbReference type="CDD" id="cd06261">
    <property type="entry name" value="TM_PBP2"/>
    <property type="match status" value="1"/>
</dbReference>
<feature type="transmembrane region" description="Helical" evidence="9">
    <location>
        <begin position="177"/>
        <end position="205"/>
    </location>
</feature>
<keyword evidence="8 9" id="KW-0472">Membrane</keyword>
<dbReference type="GO" id="GO:0043190">
    <property type="term" value="C:ATP-binding cassette (ABC) transporter complex"/>
    <property type="evidence" value="ECO:0007669"/>
    <property type="project" value="InterPro"/>
</dbReference>
<comment type="caution">
    <text evidence="11">The sequence shown here is derived from an EMBL/GenBank/DDBJ whole genome shotgun (WGS) entry which is preliminary data.</text>
</comment>
<gene>
    <name evidence="11" type="ORF">FHS21_000373</name>
</gene>
<feature type="transmembrane region" description="Helical" evidence="9">
    <location>
        <begin position="90"/>
        <end position="115"/>
    </location>
</feature>
<dbReference type="Proteomes" id="UP000554520">
    <property type="component" value="Unassembled WGS sequence"/>
</dbReference>
<keyword evidence="4" id="KW-1003">Cell membrane</keyword>
<evidence type="ECO:0000256" key="7">
    <source>
        <dbReference type="ARBA" id="ARBA00022989"/>
    </source>
</evidence>
<sequence>MASQDITPVGKDSAKVSLLNDPKVRGYIFQAVAVLAIAGLGYWIVDNTIANLQRARLATGFGFLDGRSGFDISSSPFLAYSSDSTYLKALMVGFLNTLTVAFAGIITATILGFVIGIGRLSHNWLIRKLCTVYVEVFRNIPPLLVIFFWYLGVLSVLPQARQSITLPFNMYLNNRGFFFPAPVFGDGAWLAGVGLIAGIVGALLVRRWAHKRQMATGQQFPVGLTALALIVGFPLLALVIKGFPLSFDYPVLGAFNLRGGSQIGPEFMSLFLALSFYTAAFIAEIVRAGIRGVGKGQSEASHALGLRAGPTTRLVVVPQAMRIIIPPLTSQYLNLTKNSSLAVAIGYPDLVAVGGTILNQTGRSIEVVAIFMIVYLSLSVLTSLFMNWFNAKMALVER</sequence>
<keyword evidence="7 9" id="KW-1133">Transmembrane helix</keyword>
<evidence type="ECO:0000256" key="1">
    <source>
        <dbReference type="ARBA" id="ARBA00004429"/>
    </source>
</evidence>
<dbReference type="GO" id="GO:0022857">
    <property type="term" value="F:transmembrane transporter activity"/>
    <property type="evidence" value="ECO:0007669"/>
    <property type="project" value="InterPro"/>
</dbReference>
<comment type="similarity">
    <text evidence="2">Belongs to the binding-protein-dependent transport system permease family. HisMQ subfamily.</text>
</comment>
<feature type="domain" description="ABC transmembrane type-1" evidence="10">
    <location>
        <begin position="94"/>
        <end position="386"/>
    </location>
</feature>
<keyword evidence="6" id="KW-0029">Amino-acid transport</keyword>
<evidence type="ECO:0000256" key="4">
    <source>
        <dbReference type="ARBA" id="ARBA00022475"/>
    </source>
</evidence>
<feature type="transmembrane region" description="Helical" evidence="9">
    <location>
        <begin position="367"/>
        <end position="389"/>
    </location>
</feature>
<dbReference type="RefSeq" id="WP_112530799.1">
    <property type="nucleotide sequence ID" value="NZ_JACHXN010000001.1"/>
</dbReference>
<dbReference type="PANTHER" id="PTHR30614">
    <property type="entry name" value="MEMBRANE COMPONENT OF AMINO ACID ABC TRANSPORTER"/>
    <property type="match status" value="1"/>
</dbReference>
<feature type="transmembrane region" description="Helical" evidence="9">
    <location>
        <begin position="136"/>
        <end position="157"/>
    </location>
</feature>
<organism evidence="11 12">
    <name type="scientific">Phyllobacterium trifolii</name>
    <dbReference type="NCBI Taxonomy" id="300193"/>
    <lineage>
        <taxon>Bacteria</taxon>
        <taxon>Pseudomonadati</taxon>
        <taxon>Pseudomonadota</taxon>
        <taxon>Alphaproteobacteria</taxon>
        <taxon>Hyphomicrobiales</taxon>
        <taxon>Phyllobacteriaceae</taxon>
        <taxon>Phyllobacterium</taxon>
    </lineage>
</organism>
<evidence type="ECO:0000259" key="10">
    <source>
        <dbReference type="PROSITE" id="PS50928"/>
    </source>
</evidence>
<evidence type="ECO:0000256" key="3">
    <source>
        <dbReference type="ARBA" id="ARBA00022448"/>
    </source>
</evidence>
<name>A0A839U4S2_9HYPH</name>
<dbReference type="SUPFAM" id="SSF161098">
    <property type="entry name" value="MetI-like"/>
    <property type="match status" value="2"/>
</dbReference>
<feature type="transmembrane region" description="Helical" evidence="9">
    <location>
        <begin position="226"/>
        <end position="247"/>
    </location>
</feature>
<comment type="subcellular location">
    <subcellularLocation>
        <location evidence="1">Cell inner membrane</location>
        <topology evidence="1">Multi-pass membrane protein</topology>
    </subcellularLocation>
    <subcellularLocation>
        <location evidence="9">Cell membrane</location>
        <topology evidence="9">Multi-pass membrane protein</topology>
    </subcellularLocation>
</comment>
<evidence type="ECO:0000256" key="9">
    <source>
        <dbReference type="RuleBase" id="RU363032"/>
    </source>
</evidence>
<protein>
    <submittedName>
        <fullName evidence="11">General L-amino acid transport system permease protein</fullName>
    </submittedName>
</protein>
<dbReference type="InterPro" id="IPR000515">
    <property type="entry name" value="MetI-like"/>
</dbReference>
<evidence type="ECO:0000256" key="5">
    <source>
        <dbReference type="ARBA" id="ARBA00022692"/>
    </source>
</evidence>
<dbReference type="NCBIfam" id="TIGR01726">
    <property type="entry name" value="HEQRo_perm_3TM"/>
    <property type="match status" value="1"/>
</dbReference>